<protein>
    <submittedName>
        <fullName evidence="1">Uncharacterized protein</fullName>
    </submittedName>
</protein>
<name>A0A4P6FVZ2_9MICO</name>
<evidence type="ECO:0000313" key="1">
    <source>
        <dbReference type="EMBL" id="QAY74798.1"/>
    </source>
</evidence>
<evidence type="ECO:0000313" key="2">
    <source>
        <dbReference type="Proteomes" id="UP000291259"/>
    </source>
</evidence>
<accession>A0A4P6FVZ2</accession>
<sequence length="204" mass="22957">MVITVDDDSQAVLDLLWVREAWELEPVGDDLPPRLAHGPARVSETVRADASADPVSWQQAWPGLWQATLAHAARPHDPCVFEALGRTDDGSPERRELLGRLIGPRAREDFGEPAFADPAYLEWTHARFQEHMLRRPLNAEDQPERRSLDALIRAWRAGLEKVVAIPCVGTFTRMLGPHTLLVTGETRRDPARYAEALAWFAESR</sequence>
<dbReference type="EMBL" id="CP035491">
    <property type="protein sequence ID" value="QAY74798.1"/>
    <property type="molecule type" value="Genomic_DNA"/>
</dbReference>
<dbReference type="Proteomes" id="UP000291259">
    <property type="component" value="Chromosome"/>
</dbReference>
<reference evidence="1 2" key="1">
    <citation type="submission" date="2019-01" db="EMBL/GenBank/DDBJ databases">
        <title>Genome sequencing of strain FW100M-8.</title>
        <authorList>
            <person name="Heo J."/>
            <person name="Kim S.-J."/>
            <person name="Kim J.-S."/>
            <person name="Hong S.-B."/>
            <person name="Kwon S.-W."/>
        </authorList>
    </citation>
    <scope>NUCLEOTIDE SEQUENCE [LARGE SCALE GENOMIC DNA]</scope>
    <source>
        <strain evidence="1 2">FW100M-8</strain>
    </source>
</reference>
<dbReference type="KEGG" id="agf:ET445_00770"/>
<gene>
    <name evidence="1" type="ORF">ET445_00770</name>
</gene>
<proteinExistence type="predicted"/>
<dbReference type="OrthoDB" id="4933261at2"/>
<organism evidence="1 2">
    <name type="scientific">Agromyces protaetiae</name>
    <dbReference type="NCBI Taxonomy" id="2509455"/>
    <lineage>
        <taxon>Bacteria</taxon>
        <taxon>Bacillati</taxon>
        <taxon>Actinomycetota</taxon>
        <taxon>Actinomycetes</taxon>
        <taxon>Micrococcales</taxon>
        <taxon>Microbacteriaceae</taxon>
        <taxon>Agromyces</taxon>
    </lineage>
</organism>
<dbReference type="AlphaFoldDB" id="A0A4P6FVZ2"/>
<keyword evidence="2" id="KW-1185">Reference proteome</keyword>